<keyword evidence="2" id="KW-0812">Transmembrane</keyword>
<dbReference type="EMBL" id="UINC01203472">
    <property type="protein sequence ID" value="SVE23745.1"/>
    <property type="molecule type" value="Genomic_DNA"/>
</dbReference>
<feature type="non-terminal residue" evidence="3">
    <location>
        <position position="188"/>
    </location>
</feature>
<evidence type="ECO:0000256" key="1">
    <source>
        <dbReference type="SAM" id="MobiDB-lite"/>
    </source>
</evidence>
<gene>
    <name evidence="3" type="ORF">METZ01_LOCUS476599</name>
</gene>
<feature type="compositionally biased region" description="Basic and acidic residues" evidence="1">
    <location>
        <begin position="112"/>
        <end position="132"/>
    </location>
</feature>
<accession>A0A383BWU7</accession>
<proteinExistence type="predicted"/>
<feature type="region of interest" description="Disordered" evidence="1">
    <location>
        <begin position="64"/>
        <end position="152"/>
    </location>
</feature>
<feature type="compositionally biased region" description="Basic residues" evidence="1">
    <location>
        <begin position="83"/>
        <end position="111"/>
    </location>
</feature>
<evidence type="ECO:0000313" key="3">
    <source>
        <dbReference type="EMBL" id="SVE23745.1"/>
    </source>
</evidence>
<sequence length="188" mass="20212">MPRAGYAVGLGGGTIVTKQTKRAFVLSSLIHGIGLTGFAIAGLLANCSEDEPKVHVFTLVASPPPPASTWTPAPPKPAPVKPKPPKPKPPVRKPTPKPTVKKPTPKPKPTVRKPDPPLRRTTLDQFNREHSKPTPRPTPRPPTLPRFDPNAFAVDVKAPKIQVTGPVSTSNPGIRDRYLATVLAKIER</sequence>
<evidence type="ECO:0000256" key="2">
    <source>
        <dbReference type="SAM" id="Phobius"/>
    </source>
</evidence>
<organism evidence="3">
    <name type="scientific">marine metagenome</name>
    <dbReference type="NCBI Taxonomy" id="408172"/>
    <lineage>
        <taxon>unclassified sequences</taxon>
        <taxon>metagenomes</taxon>
        <taxon>ecological metagenomes</taxon>
    </lineage>
</organism>
<name>A0A383BWU7_9ZZZZ</name>
<feature type="transmembrane region" description="Helical" evidence="2">
    <location>
        <begin position="23"/>
        <end position="45"/>
    </location>
</feature>
<keyword evidence="2" id="KW-0472">Membrane</keyword>
<dbReference type="AlphaFoldDB" id="A0A383BWU7"/>
<feature type="compositionally biased region" description="Pro residues" evidence="1">
    <location>
        <begin position="64"/>
        <end position="82"/>
    </location>
</feature>
<feature type="compositionally biased region" description="Pro residues" evidence="1">
    <location>
        <begin position="134"/>
        <end position="144"/>
    </location>
</feature>
<reference evidence="3" key="1">
    <citation type="submission" date="2018-05" db="EMBL/GenBank/DDBJ databases">
        <authorList>
            <person name="Lanie J.A."/>
            <person name="Ng W.-L."/>
            <person name="Kazmierczak K.M."/>
            <person name="Andrzejewski T.M."/>
            <person name="Davidsen T.M."/>
            <person name="Wayne K.J."/>
            <person name="Tettelin H."/>
            <person name="Glass J.I."/>
            <person name="Rusch D."/>
            <person name="Podicherti R."/>
            <person name="Tsui H.-C.T."/>
            <person name="Winkler M.E."/>
        </authorList>
    </citation>
    <scope>NUCLEOTIDE SEQUENCE</scope>
</reference>
<protein>
    <submittedName>
        <fullName evidence="3">Uncharacterized protein</fullName>
    </submittedName>
</protein>
<keyword evidence="2" id="KW-1133">Transmembrane helix</keyword>
<dbReference type="PRINTS" id="PR01217">
    <property type="entry name" value="PRICHEXTENSN"/>
</dbReference>